<comment type="caution">
    <text evidence="4">The sequence shown here is derived from an EMBL/GenBank/DDBJ whole genome shotgun (WGS) entry which is preliminary data.</text>
</comment>
<dbReference type="SUPFAM" id="SSF55331">
    <property type="entry name" value="Tautomerase/MIF"/>
    <property type="match status" value="2"/>
</dbReference>
<feature type="domain" description="4-oxalocrotonate tautomerase-like" evidence="3">
    <location>
        <begin position="98"/>
        <end position="151"/>
    </location>
</feature>
<comment type="similarity">
    <text evidence="1">Belongs to the 4-oxalocrotonate tautomerase family.</text>
</comment>
<name>A0A356LCT8_9BURK</name>
<dbReference type="PANTHER" id="PTHR35530">
    <property type="entry name" value="TAUTOMERASE-RELATED"/>
    <property type="match status" value="1"/>
</dbReference>
<dbReference type="GO" id="GO:0016853">
    <property type="term" value="F:isomerase activity"/>
    <property type="evidence" value="ECO:0007669"/>
    <property type="project" value="UniProtKB-KW"/>
</dbReference>
<protein>
    <submittedName>
        <fullName evidence="4">4-oxalocrotonate tautomerase</fullName>
    </submittedName>
</protein>
<dbReference type="InterPro" id="IPR004370">
    <property type="entry name" value="4-OT-like_dom"/>
</dbReference>
<evidence type="ECO:0000256" key="2">
    <source>
        <dbReference type="ARBA" id="ARBA00023235"/>
    </source>
</evidence>
<dbReference type="InterPro" id="IPR014347">
    <property type="entry name" value="Tautomerase/MIF_sf"/>
</dbReference>
<dbReference type="Pfam" id="PF01361">
    <property type="entry name" value="Tautomerase"/>
    <property type="match status" value="2"/>
</dbReference>
<dbReference type="AlphaFoldDB" id="A0A356LCT8"/>
<evidence type="ECO:0000259" key="3">
    <source>
        <dbReference type="Pfam" id="PF01361"/>
    </source>
</evidence>
<evidence type="ECO:0000256" key="1">
    <source>
        <dbReference type="ARBA" id="ARBA00006723"/>
    </source>
</evidence>
<keyword evidence="2" id="KW-0413">Isomerase</keyword>
<gene>
    <name evidence="4" type="ORF">DD666_05305</name>
</gene>
<dbReference type="Proteomes" id="UP000264036">
    <property type="component" value="Unassembled WGS sequence"/>
</dbReference>
<accession>A0A356LCT8</accession>
<evidence type="ECO:0000313" key="5">
    <source>
        <dbReference type="Proteomes" id="UP000264036"/>
    </source>
</evidence>
<feature type="domain" description="4-oxalocrotonate tautomerase-like" evidence="3">
    <location>
        <begin position="39"/>
        <end position="93"/>
    </location>
</feature>
<dbReference type="EMBL" id="DOEK01000008">
    <property type="protein sequence ID" value="HBP28816.1"/>
    <property type="molecule type" value="Genomic_DNA"/>
</dbReference>
<dbReference type="Gene3D" id="3.30.429.10">
    <property type="entry name" value="Macrophage Migration Inhibitory Factor"/>
    <property type="match status" value="2"/>
</dbReference>
<organism evidence="4 5">
    <name type="scientific">Advenella kashmirensis</name>
    <dbReference type="NCBI Taxonomy" id="310575"/>
    <lineage>
        <taxon>Bacteria</taxon>
        <taxon>Pseudomonadati</taxon>
        <taxon>Pseudomonadota</taxon>
        <taxon>Betaproteobacteria</taxon>
        <taxon>Burkholderiales</taxon>
        <taxon>Alcaligenaceae</taxon>
    </lineage>
</organism>
<dbReference type="PANTHER" id="PTHR35530:SF1">
    <property type="entry name" value="2-HYDROXYMUCONATE TAUTOMERASE"/>
    <property type="match status" value="1"/>
</dbReference>
<reference evidence="4 5" key="1">
    <citation type="journal article" date="2018" name="Nat. Biotechnol.">
        <title>A standardized bacterial taxonomy based on genome phylogeny substantially revises the tree of life.</title>
        <authorList>
            <person name="Parks D.H."/>
            <person name="Chuvochina M."/>
            <person name="Waite D.W."/>
            <person name="Rinke C."/>
            <person name="Skarshewski A."/>
            <person name="Chaumeil P.A."/>
            <person name="Hugenholtz P."/>
        </authorList>
    </citation>
    <scope>NUCLEOTIDE SEQUENCE [LARGE SCALE GENOMIC DNA]</scope>
    <source>
        <strain evidence="4">UBA10707</strain>
    </source>
</reference>
<evidence type="ECO:0000313" key="4">
    <source>
        <dbReference type="EMBL" id="HBP28816.1"/>
    </source>
</evidence>
<sequence length="165" mass="17788">MHLWMAYGRLSDTIANGAGPNPAPISQHTPFKRDISIMPILQVQVTAGRSQQQKTAFLQNATKVIEQTLNAALPSIRISLQEVEQQDSIVAGQIGVDFVNIVAFLLAGRDDELKANFMAAINKAAVTTLDVSDTCVRTMVIDVAPEHMGVQEGLSAKAFRARSAS</sequence>
<proteinExistence type="inferred from homology"/>